<feature type="region of interest" description="Disordered" evidence="4">
    <location>
        <begin position="45"/>
        <end position="101"/>
    </location>
</feature>
<keyword evidence="2" id="KW-0238">DNA-binding</keyword>
<accession>A0A4Z2GKZ7</accession>
<dbReference type="CDD" id="cd11414">
    <property type="entry name" value="bHLH_TS_HEN"/>
    <property type="match status" value="1"/>
</dbReference>
<dbReference type="AlphaFoldDB" id="A0A4Z2GKZ7"/>
<evidence type="ECO:0000256" key="2">
    <source>
        <dbReference type="ARBA" id="ARBA00023125"/>
    </source>
</evidence>
<dbReference type="Gene3D" id="4.10.280.10">
    <property type="entry name" value="Helix-loop-helix DNA-binding domain"/>
    <property type="match status" value="1"/>
</dbReference>
<feature type="region of interest" description="Disordered" evidence="4">
    <location>
        <begin position="169"/>
        <end position="188"/>
    </location>
</feature>
<reference evidence="6 7" key="1">
    <citation type="submission" date="2019-03" db="EMBL/GenBank/DDBJ databases">
        <title>First draft genome of Liparis tanakae, snailfish: a comprehensive survey of snailfish specific genes.</title>
        <authorList>
            <person name="Kim W."/>
            <person name="Song I."/>
            <person name="Jeong J.-H."/>
            <person name="Kim D."/>
            <person name="Kim S."/>
            <person name="Ryu S."/>
            <person name="Song J.Y."/>
            <person name="Lee S.K."/>
        </authorList>
    </citation>
    <scope>NUCLEOTIDE SEQUENCE [LARGE SCALE GENOMIC DNA]</scope>
    <source>
        <tissue evidence="6">Muscle</tissue>
    </source>
</reference>
<dbReference type="OrthoDB" id="10067827at2759"/>
<keyword evidence="3" id="KW-0804">Transcription</keyword>
<feature type="compositionally biased region" description="Basic residues" evidence="4">
    <location>
        <begin position="90"/>
        <end position="101"/>
    </location>
</feature>
<dbReference type="PROSITE" id="PS50888">
    <property type="entry name" value="BHLH"/>
    <property type="match status" value="1"/>
</dbReference>
<evidence type="ECO:0000256" key="4">
    <source>
        <dbReference type="SAM" id="MobiDB-lite"/>
    </source>
</evidence>
<dbReference type="SMART" id="SM00353">
    <property type="entry name" value="HLH"/>
    <property type="match status" value="1"/>
</dbReference>
<comment type="caution">
    <text evidence="6">The sequence shown here is derived from an EMBL/GenBank/DDBJ whole genome shotgun (WGS) entry which is preliminary data.</text>
</comment>
<sequence length="265" mass="29287">MDPSSQSILRGSVLLMDLRLQLETLLPIKAVRGVGYASPPAWRCEPQKEPSFQSEGRGVMLSPDQRESNLPWGQTDTRSAHVPALSREEKRRKRRATAKYRSAHAARERVRVVSFNVAFEELRTLLPTFPPDKRLSKIEILRLAMCYISYLNHVLQPPTVGLTTPLLTGNTSCSRRSKSSPKGRPLVGYSRTYSADAAQERHIHRSTESRGGIRLTAETQQDPGACAIKGVLSRRCRVVVVVMVCVAITTTSTTSSPMSTLCTAG</sequence>
<dbReference type="GO" id="GO:0000978">
    <property type="term" value="F:RNA polymerase II cis-regulatory region sequence-specific DNA binding"/>
    <property type="evidence" value="ECO:0007669"/>
    <property type="project" value="TreeGrafter"/>
</dbReference>
<evidence type="ECO:0000256" key="3">
    <source>
        <dbReference type="ARBA" id="ARBA00023163"/>
    </source>
</evidence>
<dbReference type="GO" id="GO:0000981">
    <property type="term" value="F:DNA-binding transcription factor activity, RNA polymerase II-specific"/>
    <property type="evidence" value="ECO:0007669"/>
    <property type="project" value="InterPro"/>
</dbReference>
<feature type="domain" description="BHLH" evidence="5">
    <location>
        <begin position="99"/>
        <end position="151"/>
    </location>
</feature>
<name>A0A4Z2GKZ7_9TELE</name>
<gene>
    <name evidence="6" type="primary">Nhlh1</name>
    <name evidence="6" type="ORF">EYF80_036286</name>
</gene>
<dbReference type="GO" id="GO:0046983">
    <property type="term" value="F:protein dimerization activity"/>
    <property type="evidence" value="ECO:0007669"/>
    <property type="project" value="InterPro"/>
</dbReference>
<dbReference type="InterPro" id="IPR011598">
    <property type="entry name" value="bHLH_dom"/>
</dbReference>
<dbReference type="PANTHER" id="PTHR13864:SF10">
    <property type="entry name" value="HELIX-LOOP-HELIX PROTEIN 2"/>
    <property type="match status" value="1"/>
</dbReference>
<dbReference type="SUPFAM" id="SSF47459">
    <property type="entry name" value="HLH, helix-loop-helix DNA-binding domain"/>
    <property type="match status" value="1"/>
</dbReference>
<evidence type="ECO:0000313" key="7">
    <source>
        <dbReference type="Proteomes" id="UP000314294"/>
    </source>
</evidence>
<proteinExistence type="predicted"/>
<dbReference type="EMBL" id="SRLO01000514">
    <property type="protein sequence ID" value="TNN53513.1"/>
    <property type="molecule type" value="Genomic_DNA"/>
</dbReference>
<dbReference type="InterPro" id="IPR040238">
    <property type="entry name" value="TAL-like"/>
</dbReference>
<dbReference type="Pfam" id="PF00010">
    <property type="entry name" value="HLH"/>
    <property type="match status" value="1"/>
</dbReference>
<protein>
    <submittedName>
        <fullName evidence="6">Helix-loop-helix protein 1</fullName>
    </submittedName>
</protein>
<evidence type="ECO:0000259" key="5">
    <source>
        <dbReference type="PROSITE" id="PS50888"/>
    </source>
</evidence>
<evidence type="ECO:0000313" key="6">
    <source>
        <dbReference type="EMBL" id="TNN53513.1"/>
    </source>
</evidence>
<evidence type="ECO:0000256" key="1">
    <source>
        <dbReference type="ARBA" id="ARBA00023015"/>
    </source>
</evidence>
<dbReference type="Proteomes" id="UP000314294">
    <property type="component" value="Unassembled WGS sequence"/>
</dbReference>
<keyword evidence="7" id="KW-1185">Reference proteome</keyword>
<organism evidence="6 7">
    <name type="scientific">Liparis tanakae</name>
    <name type="common">Tanaka's snailfish</name>
    <dbReference type="NCBI Taxonomy" id="230148"/>
    <lineage>
        <taxon>Eukaryota</taxon>
        <taxon>Metazoa</taxon>
        <taxon>Chordata</taxon>
        <taxon>Craniata</taxon>
        <taxon>Vertebrata</taxon>
        <taxon>Euteleostomi</taxon>
        <taxon>Actinopterygii</taxon>
        <taxon>Neopterygii</taxon>
        <taxon>Teleostei</taxon>
        <taxon>Neoteleostei</taxon>
        <taxon>Acanthomorphata</taxon>
        <taxon>Eupercaria</taxon>
        <taxon>Perciformes</taxon>
        <taxon>Cottioidei</taxon>
        <taxon>Cottales</taxon>
        <taxon>Liparidae</taxon>
        <taxon>Liparis</taxon>
    </lineage>
</organism>
<dbReference type="PANTHER" id="PTHR13864">
    <property type="entry name" value="T-CELL ACUTE LYMPHOCYTIC LEUKEMIA/STEM CELL LEUKEMIA-RELATED"/>
    <property type="match status" value="1"/>
</dbReference>
<dbReference type="InterPro" id="IPR036638">
    <property type="entry name" value="HLH_DNA-bd_sf"/>
</dbReference>
<keyword evidence="1" id="KW-0805">Transcription regulation</keyword>